<dbReference type="GO" id="GO:0006629">
    <property type="term" value="P:lipid metabolic process"/>
    <property type="evidence" value="ECO:0007669"/>
    <property type="project" value="InterPro"/>
</dbReference>
<protein>
    <recommendedName>
        <fullName evidence="1">GP-PDE domain-containing protein</fullName>
    </recommendedName>
</protein>
<dbReference type="AlphaFoldDB" id="A0A1G2BTT6"/>
<dbReference type="InterPro" id="IPR030395">
    <property type="entry name" value="GP_PDE_dom"/>
</dbReference>
<evidence type="ECO:0000259" key="1">
    <source>
        <dbReference type="PROSITE" id="PS51704"/>
    </source>
</evidence>
<dbReference type="GO" id="GO:0008081">
    <property type="term" value="F:phosphoric diester hydrolase activity"/>
    <property type="evidence" value="ECO:0007669"/>
    <property type="project" value="InterPro"/>
</dbReference>
<feature type="domain" description="GP-PDE" evidence="1">
    <location>
        <begin position="1"/>
        <end position="241"/>
    </location>
</feature>
<dbReference type="SUPFAM" id="SSF51695">
    <property type="entry name" value="PLC-like phosphodiesterases"/>
    <property type="match status" value="1"/>
</dbReference>
<dbReference type="PROSITE" id="PS51704">
    <property type="entry name" value="GP_PDE"/>
    <property type="match status" value="1"/>
</dbReference>
<dbReference type="PANTHER" id="PTHR46211:SF14">
    <property type="entry name" value="GLYCEROPHOSPHODIESTER PHOSPHODIESTERASE"/>
    <property type="match status" value="1"/>
</dbReference>
<gene>
    <name evidence="2" type="ORF">A3H70_00440</name>
</gene>
<dbReference type="InterPro" id="IPR017946">
    <property type="entry name" value="PLC-like_Pdiesterase_TIM-brl"/>
</dbReference>
<name>A0A1G2BTT6_9BACT</name>
<accession>A0A1G2BTT6</accession>
<dbReference type="PANTHER" id="PTHR46211">
    <property type="entry name" value="GLYCEROPHOSPHORYL DIESTER PHOSPHODIESTERASE"/>
    <property type="match status" value="1"/>
</dbReference>
<evidence type="ECO:0000313" key="2">
    <source>
        <dbReference type="EMBL" id="OGY92428.1"/>
    </source>
</evidence>
<dbReference type="Gene3D" id="3.20.20.190">
    <property type="entry name" value="Phosphatidylinositol (PI) phosphodiesterase"/>
    <property type="match status" value="1"/>
</dbReference>
<comment type="caution">
    <text evidence="2">The sequence shown here is derived from an EMBL/GenBank/DDBJ whole genome shotgun (WGS) entry which is preliminary data.</text>
</comment>
<proteinExistence type="predicted"/>
<dbReference type="Pfam" id="PF03009">
    <property type="entry name" value="GDPD"/>
    <property type="match status" value="1"/>
</dbReference>
<organism evidence="2 3">
    <name type="scientific">Candidatus Komeilibacteria bacterium RIFCSPLOWO2_02_FULL_48_11</name>
    <dbReference type="NCBI Taxonomy" id="1798553"/>
    <lineage>
        <taxon>Bacteria</taxon>
        <taxon>Candidatus Komeiliibacteriota</taxon>
    </lineage>
</organism>
<evidence type="ECO:0000313" key="3">
    <source>
        <dbReference type="Proteomes" id="UP000178109"/>
    </source>
</evidence>
<sequence>MIIAHRGYHQDYKENTLAAFEAAFASGADAIETDMRLTKDGQVVVNHNDEIRIQDKILIISQTSLSEILDYRGKGSERLLTLDELFEYIAGAAKPFFLELKSNSLFLVQSVIDKINAYNLWERAHVIGFRERIKTSLPLQANFPCLRICQILSFPLLSGIKMPPKSYAVFLGWLEALQGSELVFRTLISQNILARLLKKYQARGFQVMAGVINDPAKLERFIRAGITDVFTDNVPAVVEYFSKRPE</sequence>
<reference evidence="2 3" key="1">
    <citation type="journal article" date="2016" name="Nat. Commun.">
        <title>Thousands of microbial genomes shed light on interconnected biogeochemical processes in an aquifer system.</title>
        <authorList>
            <person name="Anantharaman K."/>
            <person name="Brown C.T."/>
            <person name="Hug L.A."/>
            <person name="Sharon I."/>
            <person name="Castelle C.J."/>
            <person name="Probst A.J."/>
            <person name="Thomas B.C."/>
            <person name="Singh A."/>
            <person name="Wilkins M.J."/>
            <person name="Karaoz U."/>
            <person name="Brodie E.L."/>
            <person name="Williams K.H."/>
            <person name="Hubbard S.S."/>
            <person name="Banfield J.F."/>
        </authorList>
    </citation>
    <scope>NUCLEOTIDE SEQUENCE [LARGE SCALE GENOMIC DNA]</scope>
</reference>
<dbReference type="Proteomes" id="UP000178109">
    <property type="component" value="Unassembled WGS sequence"/>
</dbReference>
<dbReference type="EMBL" id="MHKO01000021">
    <property type="protein sequence ID" value="OGY92428.1"/>
    <property type="molecule type" value="Genomic_DNA"/>
</dbReference>
<dbReference type="STRING" id="1798553.A3H70_00440"/>